<dbReference type="InterPro" id="IPR025194">
    <property type="entry name" value="RodZ-like_C"/>
</dbReference>
<dbReference type="Gene3D" id="1.10.260.40">
    <property type="entry name" value="lambda repressor-like DNA-binding domains"/>
    <property type="match status" value="1"/>
</dbReference>
<organism evidence="3 4">
    <name type="scientific">Dinoroseobacter shibae (strain DSM 16493 / NCIMB 14021 / DFL 12)</name>
    <dbReference type="NCBI Taxonomy" id="398580"/>
    <lineage>
        <taxon>Bacteria</taxon>
        <taxon>Pseudomonadati</taxon>
        <taxon>Pseudomonadota</taxon>
        <taxon>Alphaproteobacteria</taxon>
        <taxon>Rhodobacterales</taxon>
        <taxon>Roseobacteraceae</taxon>
        <taxon>Dinoroseobacter</taxon>
    </lineage>
</organism>
<evidence type="ECO:0000259" key="2">
    <source>
        <dbReference type="Pfam" id="PF13464"/>
    </source>
</evidence>
<dbReference type="GO" id="GO:0003677">
    <property type="term" value="F:DNA binding"/>
    <property type="evidence" value="ECO:0007669"/>
    <property type="project" value="InterPro"/>
</dbReference>
<name>A8LI71_DINSH</name>
<keyword evidence="1" id="KW-0812">Transmembrane</keyword>
<proteinExistence type="predicted"/>
<dbReference type="InterPro" id="IPR010982">
    <property type="entry name" value="Lambda_DNA-bd_dom_sf"/>
</dbReference>
<dbReference type="eggNOG" id="COG1426">
    <property type="taxonomic scope" value="Bacteria"/>
</dbReference>
<evidence type="ECO:0000313" key="4">
    <source>
        <dbReference type="Proteomes" id="UP000006833"/>
    </source>
</evidence>
<dbReference type="PANTHER" id="PTHR34475:SF1">
    <property type="entry name" value="CYTOSKELETON PROTEIN RODZ"/>
    <property type="match status" value="1"/>
</dbReference>
<keyword evidence="1" id="KW-1133">Transmembrane helix</keyword>
<dbReference type="RefSeq" id="WP_012177855.1">
    <property type="nucleotide sequence ID" value="NC_009952.1"/>
</dbReference>
<dbReference type="HOGENOM" id="CLU_036893_0_0_5"/>
<protein>
    <recommendedName>
        <fullName evidence="2">Cytoskeleton protein RodZ-like C-terminal domain-containing protein</fullName>
    </recommendedName>
</protein>
<keyword evidence="1" id="KW-0472">Membrane</keyword>
<evidence type="ECO:0000313" key="3">
    <source>
        <dbReference type="EMBL" id="ABV92925.1"/>
    </source>
</evidence>
<dbReference type="Pfam" id="PF13464">
    <property type="entry name" value="RodZ_C"/>
    <property type="match status" value="1"/>
</dbReference>
<dbReference type="OrthoDB" id="9790252at2"/>
<dbReference type="STRING" id="398580.Dshi_1183"/>
<dbReference type="Proteomes" id="UP000006833">
    <property type="component" value="Chromosome"/>
</dbReference>
<dbReference type="AlphaFoldDB" id="A8LI71"/>
<keyword evidence="4" id="KW-1185">Reference proteome</keyword>
<reference evidence="4" key="1">
    <citation type="journal article" date="2010" name="ISME J.">
        <title>The complete genome sequence of the algal symbiont Dinoroseobacter shibae: a hitchhiker's guide to life in the sea.</title>
        <authorList>
            <person name="Wagner-Dobler I."/>
            <person name="Ballhausen B."/>
            <person name="Berger M."/>
            <person name="Brinkhoff T."/>
            <person name="Buchholz I."/>
            <person name="Bunk B."/>
            <person name="Cypionka H."/>
            <person name="Daniel R."/>
            <person name="Drepper T."/>
            <person name="Gerdts G."/>
            <person name="Hahnke S."/>
            <person name="Han C."/>
            <person name="Jahn D."/>
            <person name="Kalhoefer D."/>
            <person name="Kiss H."/>
            <person name="Klenk H.P."/>
            <person name="Kyrpides N."/>
            <person name="Liebl W."/>
            <person name="Liesegang H."/>
            <person name="Meincke L."/>
            <person name="Pati A."/>
            <person name="Petersen J."/>
            <person name="Piekarski T."/>
            <person name="Pommerenke C."/>
            <person name="Pradella S."/>
            <person name="Pukall R."/>
            <person name="Rabus R."/>
            <person name="Stackebrandt E."/>
            <person name="Thole S."/>
            <person name="Thompson L."/>
            <person name="Tielen P."/>
            <person name="Tomasch J."/>
            <person name="von Jan M."/>
            <person name="Wanphrut N."/>
            <person name="Wichels A."/>
            <person name="Zech H."/>
            <person name="Simon M."/>
        </authorList>
    </citation>
    <scope>NUCLEOTIDE SEQUENCE [LARGE SCALE GENOMIC DNA]</scope>
    <source>
        <strain evidence="4">DSM 16493 / NCIMB 14021 / DFL 12</strain>
    </source>
</reference>
<feature type="transmembrane region" description="Helical" evidence="1">
    <location>
        <begin position="154"/>
        <end position="180"/>
    </location>
</feature>
<evidence type="ECO:0000256" key="1">
    <source>
        <dbReference type="SAM" id="Phobius"/>
    </source>
</evidence>
<dbReference type="InterPro" id="IPR050400">
    <property type="entry name" value="Bact_Cytoskel_RodZ"/>
</dbReference>
<dbReference type="KEGG" id="dsh:Dshi_1183"/>
<feature type="domain" description="Cytoskeleton protein RodZ-like C-terminal" evidence="2">
    <location>
        <begin position="295"/>
        <end position="362"/>
    </location>
</feature>
<dbReference type="EMBL" id="CP000830">
    <property type="protein sequence ID" value="ABV92925.1"/>
    <property type="molecule type" value="Genomic_DNA"/>
</dbReference>
<dbReference type="Pfam" id="PF13413">
    <property type="entry name" value="HTH_25"/>
    <property type="match status" value="1"/>
</dbReference>
<accession>A8LI71</accession>
<dbReference type="PANTHER" id="PTHR34475">
    <property type="match status" value="1"/>
</dbReference>
<gene>
    <name evidence="3" type="ordered locus">Dshi_1183</name>
</gene>
<sequence length="409" mass="43221">MIGRKTPRTEDDTPNLKGFDDYDLSLGDVMRGERATLNKSLLDVQRELRIKAPYIVAIENADPAVFETPGFIAGYVRSYSRYLGLDPDWAFQKFCEESGFAGVHGMQPEANTARSDAARPAAKRGWRRNRIEEDPVLASATALMPQRTALFDGFNAGALGSLIVLAALLGGLGYGGYAILQEVQRVTLTPVDAPPDAVVDVDPLAEAALARPGYETAGVRAPSTSALSRLYRPEALEVPVMTPRDGPIATIDPNSIGVWRPSVTTPPTPTQLAEAGPDDTPAVQVVAPTPPAVAIVATNPAWVRVRAADGSILLERILETGESFVLPNSEAPPTLRAGNSGAVYFMVDGQTFGPAGAPGAVASNVILSRETLSTTFAAADLDADPDLREVIATAEARLTADPADLPPAE</sequence>